<proteinExistence type="predicted"/>
<keyword evidence="1" id="KW-0812">Transmembrane</keyword>
<keyword evidence="1" id="KW-0472">Membrane</keyword>
<gene>
    <name evidence="2" type="ORF">C5167_005239</name>
</gene>
<dbReference type="AlphaFoldDB" id="A0A4Y7J9Z8"/>
<dbReference type="Proteomes" id="UP000316621">
    <property type="component" value="Chromosome 4"/>
</dbReference>
<feature type="transmembrane region" description="Helical" evidence="1">
    <location>
        <begin position="269"/>
        <end position="289"/>
    </location>
</feature>
<evidence type="ECO:0000313" key="3">
    <source>
        <dbReference type="Proteomes" id="UP000316621"/>
    </source>
</evidence>
<evidence type="ECO:0000256" key="1">
    <source>
        <dbReference type="SAM" id="Phobius"/>
    </source>
</evidence>
<feature type="transmembrane region" description="Helical" evidence="1">
    <location>
        <begin position="240"/>
        <end position="257"/>
    </location>
</feature>
<dbReference type="EMBL" id="CM010718">
    <property type="protein sequence ID" value="RZC57923.1"/>
    <property type="molecule type" value="Genomic_DNA"/>
</dbReference>
<accession>A0A4Y7J9Z8</accession>
<keyword evidence="3" id="KW-1185">Reference proteome</keyword>
<protein>
    <submittedName>
        <fullName evidence="2">Uncharacterized protein</fullName>
    </submittedName>
</protein>
<evidence type="ECO:0000313" key="2">
    <source>
        <dbReference type="EMBL" id="RZC57923.1"/>
    </source>
</evidence>
<name>A0A4Y7J9Z8_PAPSO</name>
<dbReference type="Gramene" id="RZC57923">
    <property type="protein sequence ID" value="RZC57923"/>
    <property type="gene ID" value="C5167_005239"/>
</dbReference>
<organism evidence="2 3">
    <name type="scientific">Papaver somniferum</name>
    <name type="common">Opium poppy</name>
    <dbReference type="NCBI Taxonomy" id="3469"/>
    <lineage>
        <taxon>Eukaryota</taxon>
        <taxon>Viridiplantae</taxon>
        <taxon>Streptophyta</taxon>
        <taxon>Embryophyta</taxon>
        <taxon>Tracheophyta</taxon>
        <taxon>Spermatophyta</taxon>
        <taxon>Magnoliopsida</taxon>
        <taxon>Ranunculales</taxon>
        <taxon>Papaveraceae</taxon>
        <taxon>Papaveroideae</taxon>
        <taxon>Papaver</taxon>
    </lineage>
</organism>
<keyword evidence="1" id="KW-1133">Transmembrane helix</keyword>
<sequence>MVKSDEEASPNSKVEQQPESMNAIILEMLKQLRASIKSEVTAIVNSEMRIQRQQMSDSLLESLPTTVKFKGAVKSEVEKMLASEREQQKKQICDSLLVSLPNLENFKGVVKSEVETVIADERERMKQQLYDSVLESLPSTEKFKEVITTAVVTVLSGEREGQKEQIKDSVLASLPATKILKLMIKNQVNAALNNLQPTGQAGTHANQNHDEAEMFSSKIAEKSNVEKAESKLQRKIAETMNVPVFMSLLVGFTTIVSQQPLQTHKELQLLIALMVVIVFGTLLYLYSVWSKLATLKSRVTSLGEKRRILNNESVALVQGILAPEVCS</sequence>
<reference evidence="2 3" key="1">
    <citation type="journal article" date="2018" name="Science">
        <title>The opium poppy genome and morphinan production.</title>
        <authorList>
            <person name="Guo L."/>
            <person name="Winzer T."/>
            <person name="Yang X."/>
            <person name="Li Y."/>
            <person name="Ning Z."/>
            <person name="He Z."/>
            <person name="Teodor R."/>
            <person name="Lu Y."/>
            <person name="Bowser T.A."/>
            <person name="Graham I.A."/>
            <person name="Ye K."/>
        </authorList>
    </citation>
    <scope>NUCLEOTIDE SEQUENCE [LARGE SCALE GENOMIC DNA]</scope>
    <source>
        <strain evidence="3">cv. HN1</strain>
        <tissue evidence="2">Leaves</tissue>
    </source>
</reference>